<evidence type="ECO:0000256" key="3">
    <source>
        <dbReference type="ARBA" id="ARBA00023125"/>
    </source>
</evidence>
<protein>
    <submittedName>
        <fullName evidence="6">DUF4102 domain-containing protein</fullName>
    </submittedName>
</protein>
<dbReference type="GO" id="GO:0006310">
    <property type="term" value="P:DNA recombination"/>
    <property type="evidence" value="ECO:0007669"/>
    <property type="project" value="UniProtKB-KW"/>
</dbReference>
<comment type="caution">
    <text evidence="6">The sequence shown here is derived from an EMBL/GenBank/DDBJ whole genome shotgun (WGS) entry which is preliminary data.</text>
</comment>
<dbReference type="GO" id="GO:0003677">
    <property type="term" value="F:DNA binding"/>
    <property type="evidence" value="ECO:0007669"/>
    <property type="project" value="UniProtKB-KW"/>
</dbReference>
<dbReference type="EMBL" id="RCZC01000003">
    <property type="protein sequence ID" value="TPG52646.1"/>
    <property type="molecule type" value="Genomic_DNA"/>
</dbReference>
<evidence type="ECO:0000256" key="1">
    <source>
        <dbReference type="ARBA" id="ARBA00008857"/>
    </source>
</evidence>
<dbReference type="Gene3D" id="3.30.160.390">
    <property type="entry name" value="Integrase, DNA-binding domain"/>
    <property type="match status" value="1"/>
</dbReference>
<dbReference type="InterPro" id="IPR010998">
    <property type="entry name" value="Integrase_recombinase_N"/>
</dbReference>
<dbReference type="PANTHER" id="PTHR30629">
    <property type="entry name" value="PROPHAGE INTEGRASE"/>
    <property type="match status" value="1"/>
</dbReference>
<dbReference type="InterPro" id="IPR013762">
    <property type="entry name" value="Integrase-like_cat_sf"/>
</dbReference>
<proteinExistence type="inferred from homology"/>
<keyword evidence="7" id="KW-1185">Reference proteome</keyword>
<keyword evidence="4" id="KW-0233">DNA recombination</keyword>
<dbReference type="PANTHER" id="PTHR30629:SF2">
    <property type="entry name" value="PROPHAGE INTEGRASE INTS-RELATED"/>
    <property type="match status" value="1"/>
</dbReference>
<dbReference type="AlphaFoldDB" id="A0A502FU64"/>
<dbReference type="InterPro" id="IPR038488">
    <property type="entry name" value="Integrase_DNA-bd_sf"/>
</dbReference>
<comment type="similarity">
    <text evidence="1">Belongs to the 'phage' integrase family.</text>
</comment>
<dbReference type="InterPro" id="IPR050808">
    <property type="entry name" value="Phage_Integrase"/>
</dbReference>
<keyword evidence="2" id="KW-0229">DNA integration</keyword>
<dbReference type="Pfam" id="PF13356">
    <property type="entry name" value="Arm-DNA-bind_3"/>
    <property type="match status" value="1"/>
</dbReference>
<dbReference type="Gene3D" id="1.10.150.130">
    <property type="match status" value="1"/>
</dbReference>
<dbReference type="Pfam" id="PF00589">
    <property type="entry name" value="Phage_integrase"/>
    <property type="match status" value="1"/>
</dbReference>
<evidence type="ECO:0000256" key="2">
    <source>
        <dbReference type="ARBA" id="ARBA00022908"/>
    </source>
</evidence>
<dbReference type="SUPFAM" id="SSF56349">
    <property type="entry name" value="DNA breaking-rejoining enzymes"/>
    <property type="match status" value="1"/>
</dbReference>
<evidence type="ECO:0000313" key="7">
    <source>
        <dbReference type="Proteomes" id="UP000319931"/>
    </source>
</evidence>
<dbReference type="Gene3D" id="1.10.443.10">
    <property type="entry name" value="Intergrase catalytic core"/>
    <property type="match status" value="1"/>
</dbReference>
<sequence>MAKGKQLRLTKRVVDAAEPGESRYVVWDSELSGFGIRIEVSGAKAFVIRYRAAGGGRTAPQRLVTVGKFGNLTVDEARKQAKVLLGGVAVGEDPGDERRAKRMEMKMNGLIDLYEEEGCYIQRGKRQGEPMKERTKTYTIARLRHHVVPLLGHKRVTEVGIPEIERFFRDVAAGKSRSDTKIGPRRRIVVRGGDGAARKVFRDLSAVFSFACRHGIVQNNPCEKAVVKKTDHQRTRFLTLDEVALLGAACDALEAEGVNIKALTIARLWALTGCRRQEIAELKWSEIDFERGLLTLDDTKTGKSIRPLAAAALEILQNISPIESSAFVFPADRGEGHFQGTKTIWPKIIKKAGLPGVTPHTLRHTLGATATSSGEALALTGAILGHASLRSTMIYAHVQHDPSRKAADRVGRKIAAALAGKLPISGRSRKTA</sequence>
<gene>
    <name evidence="6" type="ORF">EAH76_12215</name>
</gene>
<dbReference type="InterPro" id="IPR002104">
    <property type="entry name" value="Integrase_catalytic"/>
</dbReference>
<evidence type="ECO:0000313" key="6">
    <source>
        <dbReference type="EMBL" id="TPG52646.1"/>
    </source>
</evidence>
<dbReference type="CDD" id="cd00796">
    <property type="entry name" value="INT_Rci_Hp1_C"/>
    <property type="match status" value="1"/>
</dbReference>
<name>A0A502FU64_9SPHN</name>
<keyword evidence="3" id="KW-0238">DNA-binding</keyword>
<feature type="domain" description="Tyr recombinase" evidence="5">
    <location>
        <begin position="233"/>
        <end position="408"/>
    </location>
</feature>
<organism evidence="6 7">
    <name type="scientific">Sphingomonas glacialis</name>
    <dbReference type="NCBI Taxonomy" id="658225"/>
    <lineage>
        <taxon>Bacteria</taxon>
        <taxon>Pseudomonadati</taxon>
        <taxon>Pseudomonadota</taxon>
        <taxon>Alphaproteobacteria</taxon>
        <taxon>Sphingomonadales</taxon>
        <taxon>Sphingomonadaceae</taxon>
        <taxon>Sphingomonas</taxon>
    </lineage>
</organism>
<dbReference type="OrthoDB" id="7615137at2"/>
<dbReference type="InterPro" id="IPR011010">
    <property type="entry name" value="DNA_brk_join_enz"/>
</dbReference>
<dbReference type="PROSITE" id="PS51898">
    <property type="entry name" value="TYR_RECOMBINASE"/>
    <property type="match status" value="1"/>
</dbReference>
<dbReference type="InterPro" id="IPR025166">
    <property type="entry name" value="Integrase_DNA_bind_dom"/>
</dbReference>
<reference evidence="6 7" key="1">
    <citation type="journal article" date="2019" name="Environ. Microbiol.">
        <title>Species interactions and distinct microbial communities in high Arctic permafrost affected cryosols are associated with the CH4 and CO2 gas fluxes.</title>
        <authorList>
            <person name="Altshuler I."/>
            <person name="Hamel J."/>
            <person name="Turney S."/>
            <person name="Magnuson E."/>
            <person name="Levesque R."/>
            <person name="Greer C."/>
            <person name="Whyte L.G."/>
        </authorList>
    </citation>
    <scope>NUCLEOTIDE SEQUENCE [LARGE SCALE GENOMIC DNA]</scope>
    <source>
        <strain evidence="6 7">E6.1</strain>
    </source>
</reference>
<evidence type="ECO:0000259" key="5">
    <source>
        <dbReference type="PROSITE" id="PS51898"/>
    </source>
</evidence>
<dbReference type="RefSeq" id="WP_140850562.1">
    <property type="nucleotide sequence ID" value="NZ_RCZC01000003.1"/>
</dbReference>
<evidence type="ECO:0000256" key="4">
    <source>
        <dbReference type="ARBA" id="ARBA00023172"/>
    </source>
</evidence>
<accession>A0A502FU64</accession>
<dbReference type="Proteomes" id="UP000319931">
    <property type="component" value="Unassembled WGS sequence"/>
</dbReference>
<dbReference type="GO" id="GO:0015074">
    <property type="term" value="P:DNA integration"/>
    <property type="evidence" value="ECO:0007669"/>
    <property type="project" value="UniProtKB-KW"/>
</dbReference>